<evidence type="ECO:0000313" key="1">
    <source>
        <dbReference type="EMBL" id="SNY89809.1"/>
    </source>
</evidence>
<evidence type="ECO:0000313" key="2">
    <source>
        <dbReference type="Proteomes" id="UP000219565"/>
    </source>
</evidence>
<dbReference type="STRING" id="1379680.GCA_001612615_06738"/>
<accession>A0A285LXZ5</accession>
<keyword evidence="2" id="KW-1185">Reference proteome</keyword>
<organism evidence="1 2">
    <name type="scientific">Nocardia amikacinitolerans</name>
    <dbReference type="NCBI Taxonomy" id="756689"/>
    <lineage>
        <taxon>Bacteria</taxon>
        <taxon>Bacillati</taxon>
        <taxon>Actinomycetota</taxon>
        <taxon>Actinomycetes</taxon>
        <taxon>Mycobacteriales</taxon>
        <taxon>Nocardiaceae</taxon>
        <taxon>Nocardia</taxon>
    </lineage>
</organism>
<sequence length="175" mass="18730">MSAGDELLRRIEGDPELAGLLAWPSDFDITRREPVEDLRLPNGTPLTPIAGDGAGGTFFLCGAPGTERPVLYADSEGGAVLLAADLVEAVTLIATYPYWRDLGAGRPVAELEEEFAVDRPEFLEVRAELLDRLGIAAPGVEEAVAKMRASAARTVPDFLPVAPDLDGEAVYEPLW</sequence>
<name>A0A285LXZ5_9NOCA</name>
<reference evidence="1 2" key="1">
    <citation type="submission" date="2017-09" db="EMBL/GenBank/DDBJ databases">
        <authorList>
            <person name="Ehlers B."/>
            <person name="Leendertz F.H."/>
        </authorList>
    </citation>
    <scope>NUCLEOTIDE SEQUENCE [LARGE SCALE GENOMIC DNA]</scope>
    <source>
        <strain evidence="1 2">DSM 45537</strain>
    </source>
</reference>
<dbReference type="EMBL" id="OBEG01000010">
    <property type="protein sequence ID" value="SNY89809.1"/>
    <property type="molecule type" value="Genomic_DNA"/>
</dbReference>
<dbReference type="Proteomes" id="UP000219565">
    <property type="component" value="Unassembled WGS sequence"/>
</dbReference>
<dbReference type="OrthoDB" id="4541168at2"/>
<protein>
    <recommendedName>
        <fullName evidence="3">SUKH-4 immunity protein</fullName>
    </recommendedName>
</protein>
<dbReference type="AlphaFoldDB" id="A0A285LXZ5"/>
<proteinExistence type="predicted"/>
<evidence type="ECO:0008006" key="3">
    <source>
        <dbReference type="Google" id="ProtNLM"/>
    </source>
</evidence>
<dbReference type="RefSeq" id="WP_097248434.1">
    <property type="nucleotide sequence ID" value="NZ_JAMTCU010000014.1"/>
</dbReference>
<gene>
    <name evidence="1" type="ORF">SAMN04244553_0125</name>
</gene>